<evidence type="ECO:0000313" key="3">
    <source>
        <dbReference type="EMBL" id="OVA18313.1"/>
    </source>
</evidence>
<dbReference type="InterPro" id="IPR039278">
    <property type="entry name" value="Red1"/>
</dbReference>
<dbReference type="OMA" id="TVLEAWH"/>
<evidence type="ECO:0000256" key="1">
    <source>
        <dbReference type="SAM" id="MobiDB-lite"/>
    </source>
</evidence>
<dbReference type="Pfam" id="PF10650">
    <property type="entry name" value="zf-C3H1"/>
    <property type="match status" value="1"/>
</dbReference>
<feature type="region of interest" description="Disordered" evidence="1">
    <location>
        <begin position="139"/>
        <end position="180"/>
    </location>
</feature>
<dbReference type="Proteomes" id="UP000195402">
    <property type="component" value="Unassembled WGS sequence"/>
</dbReference>
<dbReference type="EMBL" id="MVGT01000437">
    <property type="protein sequence ID" value="OVA18313.1"/>
    <property type="molecule type" value="Genomic_DNA"/>
</dbReference>
<gene>
    <name evidence="3" type="ORF">BVC80_1835g750</name>
</gene>
<protein>
    <submittedName>
        <fullName evidence="3">SiRNA-mediated silencing protein NRDE-2</fullName>
    </submittedName>
</protein>
<feature type="compositionally biased region" description="Low complexity" evidence="1">
    <location>
        <begin position="47"/>
        <end position="60"/>
    </location>
</feature>
<reference evidence="3 4" key="1">
    <citation type="journal article" date="2017" name="Mol. Plant">
        <title>The Genome of Medicinal Plant Macleaya cordata Provides New Insights into Benzylisoquinoline Alkaloids Metabolism.</title>
        <authorList>
            <person name="Liu X."/>
            <person name="Liu Y."/>
            <person name="Huang P."/>
            <person name="Ma Y."/>
            <person name="Qing Z."/>
            <person name="Tang Q."/>
            <person name="Cao H."/>
            <person name="Cheng P."/>
            <person name="Zheng Y."/>
            <person name="Yuan Z."/>
            <person name="Zhou Y."/>
            <person name="Liu J."/>
            <person name="Tang Z."/>
            <person name="Zhuo Y."/>
            <person name="Zhang Y."/>
            <person name="Yu L."/>
            <person name="Huang J."/>
            <person name="Yang P."/>
            <person name="Peng Q."/>
            <person name="Zhang J."/>
            <person name="Jiang W."/>
            <person name="Zhang Z."/>
            <person name="Lin K."/>
            <person name="Ro D.K."/>
            <person name="Chen X."/>
            <person name="Xiong X."/>
            <person name="Shang Y."/>
            <person name="Huang S."/>
            <person name="Zeng J."/>
        </authorList>
    </citation>
    <scope>NUCLEOTIDE SEQUENCE [LARGE SCALE GENOMIC DNA]</scope>
    <source>
        <strain evidence="4">cv. BLH2017</strain>
        <tissue evidence="3">Root</tissue>
    </source>
</reference>
<keyword evidence="4" id="KW-1185">Reference proteome</keyword>
<dbReference type="STRING" id="56857.A0A200R6K5"/>
<feature type="domain" description="Putative zinc-finger" evidence="2">
    <location>
        <begin position="927"/>
        <end position="947"/>
    </location>
</feature>
<feature type="compositionally biased region" description="Polar residues" evidence="1">
    <location>
        <begin position="70"/>
        <end position="105"/>
    </location>
</feature>
<evidence type="ECO:0000259" key="2">
    <source>
        <dbReference type="Pfam" id="PF10650"/>
    </source>
</evidence>
<dbReference type="InterPro" id="IPR019607">
    <property type="entry name" value="Putative_zinc-finger_domain"/>
</dbReference>
<name>A0A200R6K5_MACCD</name>
<accession>A0A200R6K5</accession>
<feature type="compositionally biased region" description="Polar residues" evidence="1">
    <location>
        <begin position="210"/>
        <end position="219"/>
    </location>
</feature>
<dbReference type="OrthoDB" id="1922977at2759"/>
<dbReference type="GO" id="GO:0005634">
    <property type="term" value="C:nucleus"/>
    <property type="evidence" value="ECO:0007669"/>
    <property type="project" value="TreeGrafter"/>
</dbReference>
<feature type="region of interest" description="Disordered" evidence="1">
    <location>
        <begin position="12"/>
        <end position="105"/>
    </location>
</feature>
<feature type="compositionally biased region" description="Polar residues" evidence="1">
    <location>
        <begin position="17"/>
        <end position="26"/>
    </location>
</feature>
<dbReference type="FunCoup" id="A0A200R6K5">
    <property type="interactions" value="1303"/>
</dbReference>
<organism evidence="3 4">
    <name type="scientific">Macleaya cordata</name>
    <name type="common">Five-seeded plume-poppy</name>
    <name type="synonym">Bocconia cordata</name>
    <dbReference type="NCBI Taxonomy" id="56857"/>
    <lineage>
        <taxon>Eukaryota</taxon>
        <taxon>Viridiplantae</taxon>
        <taxon>Streptophyta</taxon>
        <taxon>Embryophyta</taxon>
        <taxon>Tracheophyta</taxon>
        <taxon>Spermatophyta</taxon>
        <taxon>Magnoliopsida</taxon>
        <taxon>Ranunculales</taxon>
        <taxon>Papaveraceae</taxon>
        <taxon>Papaveroideae</taxon>
        <taxon>Macleaya</taxon>
    </lineage>
</organism>
<feature type="region of interest" description="Disordered" evidence="1">
    <location>
        <begin position="210"/>
        <end position="252"/>
    </location>
</feature>
<feature type="region of interest" description="Disordered" evidence="1">
    <location>
        <begin position="277"/>
        <end position="309"/>
    </location>
</feature>
<feature type="compositionally biased region" description="Basic and acidic residues" evidence="1">
    <location>
        <begin position="149"/>
        <end position="162"/>
    </location>
</feature>
<dbReference type="PANTHER" id="PTHR21563">
    <property type="entry name" value="ZINC FINGER C3H1 DOMAIN-CONTAINING PROTEIN"/>
    <property type="match status" value="1"/>
</dbReference>
<sequence length="1721" mass="191315">MEEIEELRAKAIASMATPANPNSKLNTKPVETREEGELSSYEDDEVPTSSAAQSASTSTPPVEPNVVVRNKSTQNSGMGKFVSSVNGPVSSGDFQLKTSVKQNSNKHFEMDRVSSRSGNYYNPGWCKPPVADNNLVIRFSDDESESDYEEYKPERTSDRKENTSGVHGHKRPPASSHLNSEYLQRTANNQLKMMPKKVSLSRTFISSMTKINGANSRGPGSSLVGRMSQTRSSDPLNKASPGQEGGCSQGVSLNNSKLESLRRQIAIRENQLKLQLKSVQQSQETNSGSYHENNGMRPKNNAAGQRRPASVNTIKVSPYEQAKKRLKLEQPYHDRHNSDGQQQMLRPAPESVSKLKMISLENNGLNNENLVACNKATNGIYVGIADTITDRLQGEVDKQVSLLPKNLLAGVKDCESSASLVETISPTTPTFKLPNKQGTCSIPVAGITTNCSHSDKGTRLDDSSTVLNKNTQLAQMTSRVADGAASPLKMPSLKKSASPINTRLYNHLGDQNLLADNSMYVQTLMNMEEMQDKELDEAQEHRRRCEVEERNALKAYRKAQSALVEANTRCTYLFRRRELFSAQIQACIMEDSSSLWSSRCHKHTETGLNSLDNVPGTEVDQFPPSSHQIRAQFEGLNRLSSDKIQCKDVALLSPQHRGGLNVVSQPCTELDADEDEDAFTVDHKTIQSRLLCENEENFEKGVMDINEEPERNTPADNAQDCALLEASLRSELFARLGSKTVSNNSGLHCSAGSTVNKGVECFVENNKSQIGVSKQPLVGEEQNLISDSGGTDGPGKSICQLSIEVNNQSHGNMCSFDHLSRKIVDPANSSALPEACKSTAIVSSLPSLALRTAFNHVKNTPPVSSMGFRTRTQQNGMYSHEDGSGLGCYKLLGYLGARLSEDLIRGTDMQEMGSYMCDLSIDPFWPLCMYELRGKCNNEKCLWQHVKDFRKNAKQHDDSTRADFEVGTSLNLGGVREHSQFLHRNVMPAPPTYIVDSDLLGADLDTSRSVLARNIGQYWLNPFRNSFTVHFSAWENMLGDVPFLHVSDGRIEGQGSWNRKSLYLKSQDGAMKQLRQGLADPEQSLDLAIVLFSEEVNEPEGKKKALSVLSRALEADPTSIVLWMVYLHIYYRNEKAIGKDDMFLHAIQNNEGSYELWLMYINNRVHVDDRLVAYDTALVALCQCASACDRDKIHASACILDLFLQMMDFLSMSGNIGKAIQRIYGLFPTATGISDNSSMSLSNILSCLTVSDKGIFWVCCVYLVIYRKLPDAVVRQFEFGKEIPFLIEWPSVYLTADETCRALKLMEMGVDSVALDINCDSHERGNAPRSAHLLAVSHVQCVAVLEGLESSKNLLNKYIKLFPTCLELVLTLAHLNNKYTGDLGFEGFEEALRNWPKEVPGIQCIWNQYAQYALENRGVNFAEQLMVRWFQSFCRLPCPQTGKPDACFSDSESNDEMFGLLNLSLHKWLQKDQVEARLMIDKALKIAPHEDFKHCTREHAVFVLSNGSEPMEDSPPCGILSLLDNYLFDSRFSPVSEPLSRKFCQNIRKPRTWQLINSMLGSVSRDCSLINTVLEAWCGPSLLPEKFGDLKDLVDHVEALMEIFPANYRLALSVCELIMRSYCNSSGVASASVVFWASSLLVNSIYQVNPLAPEKAWVEVCGILSNLVVEVHGISESFHQQALSVYPFSLQLWKSYFELSKTTGNVSVVIDAAKKRGIKLD</sequence>
<dbReference type="GO" id="GO:0000178">
    <property type="term" value="C:exosome (RNase complex)"/>
    <property type="evidence" value="ECO:0007669"/>
    <property type="project" value="TreeGrafter"/>
</dbReference>
<proteinExistence type="predicted"/>
<evidence type="ECO:0000313" key="4">
    <source>
        <dbReference type="Proteomes" id="UP000195402"/>
    </source>
</evidence>
<dbReference type="PANTHER" id="PTHR21563:SF3">
    <property type="entry name" value="ZINC FINGER C3H1 DOMAIN-CONTAINING PROTEIN"/>
    <property type="match status" value="1"/>
</dbReference>
<comment type="caution">
    <text evidence="3">The sequence shown here is derived from an EMBL/GenBank/DDBJ whole genome shotgun (WGS) entry which is preliminary data.</text>
</comment>
<dbReference type="InParanoid" id="A0A200R6K5"/>